<feature type="compositionally biased region" description="Low complexity" evidence="11">
    <location>
        <begin position="1"/>
        <end position="16"/>
    </location>
</feature>
<dbReference type="STRING" id="1300347.I601_2060"/>
<feature type="binding site" evidence="9">
    <location>
        <position position="110"/>
    </location>
    <ligand>
        <name>Mn(2+)</name>
        <dbReference type="ChEBI" id="CHEBI:29035"/>
        <label>2</label>
    </ligand>
</feature>
<comment type="pathway">
    <text evidence="2">Carbohydrate biosynthesis; gluconeogenesis.</text>
</comment>
<dbReference type="RefSeq" id="WP_084527430.1">
    <property type="nucleotide sequence ID" value="NZ_CP015079.1"/>
</dbReference>
<dbReference type="PANTHER" id="PTHR30447:SF0">
    <property type="entry name" value="FRUCTOSE-1,6-BISPHOSPHATASE 1 CLASS 2-RELATED"/>
    <property type="match status" value="1"/>
</dbReference>
<dbReference type="GO" id="GO:0042132">
    <property type="term" value="F:fructose 1,6-bisphosphate 1-phosphatase activity"/>
    <property type="evidence" value="ECO:0007669"/>
    <property type="project" value="UniProtKB-EC"/>
</dbReference>
<dbReference type="PANTHER" id="PTHR30447">
    <property type="entry name" value="FRUCTOSE-1,6-BISPHOSPHATASE CLASS 2"/>
    <property type="match status" value="1"/>
</dbReference>
<feature type="binding site" evidence="9">
    <location>
        <position position="58"/>
    </location>
    <ligand>
        <name>Mn(2+)</name>
        <dbReference type="ChEBI" id="CHEBI:29035"/>
        <label>1</label>
    </ligand>
</feature>
<dbReference type="Gene3D" id="3.30.540.10">
    <property type="entry name" value="Fructose-1,6-Bisphosphatase, subunit A, domain 1"/>
    <property type="match status" value="1"/>
</dbReference>
<feature type="binding site" evidence="10">
    <location>
        <begin position="212"/>
        <end position="214"/>
    </location>
    <ligand>
        <name>substrate</name>
    </ligand>
</feature>
<keyword evidence="7 8" id="KW-0119">Carbohydrate metabolism</keyword>
<feature type="binding site" evidence="10">
    <location>
        <position position="145"/>
    </location>
    <ligand>
        <name>substrate</name>
    </ligand>
</feature>
<dbReference type="PATRIC" id="fig|1300347.3.peg.2059"/>
<feature type="region of interest" description="Disordered" evidence="11">
    <location>
        <begin position="1"/>
        <end position="24"/>
    </location>
</feature>
<keyword evidence="13" id="KW-1185">Reference proteome</keyword>
<dbReference type="AlphaFoldDB" id="A0A1A9GJP3"/>
<dbReference type="GO" id="GO:0005829">
    <property type="term" value="C:cytosol"/>
    <property type="evidence" value="ECO:0007669"/>
    <property type="project" value="TreeGrafter"/>
</dbReference>
<evidence type="ECO:0000256" key="7">
    <source>
        <dbReference type="ARBA" id="ARBA00023277"/>
    </source>
</evidence>
<evidence type="ECO:0000256" key="3">
    <source>
        <dbReference type="ARBA" id="ARBA00008989"/>
    </source>
</evidence>
<dbReference type="Gene3D" id="3.40.190.90">
    <property type="match status" value="1"/>
</dbReference>
<keyword evidence="6 9" id="KW-0464">Manganese</keyword>
<dbReference type="Pfam" id="PF03320">
    <property type="entry name" value="FBPase_glpX"/>
    <property type="match status" value="1"/>
</dbReference>
<feature type="binding site" evidence="10">
    <location>
        <begin position="190"/>
        <end position="192"/>
    </location>
    <ligand>
        <name>substrate</name>
    </ligand>
</feature>
<feature type="binding site" evidence="10">
    <location>
        <position position="236"/>
    </location>
    <ligand>
        <name>substrate</name>
    </ligand>
</feature>
<evidence type="ECO:0000256" key="8">
    <source>
        <dbReference type="PIRNR" id="PIRNR004532"/>
    </source>
</evidence>
<evidence type="ECO:0000313" key="13">
    <source>
        <dbReference type="Proteomes" id="UP000077868"/>
    </source>
</evidence>
<dbReference type="Proteomes" id="UP000077868">
    <property type="component" value="Chromosome"/>
</dbReference>
<proteinExistence type="inferred from homology"/>
<feature type="binding site" evidence="10">
    <location>
        <begin position="113"/>
        <end position="115"/>
    </location>
    <ligand>
        <name>substrate</name>
    </ligand>
</feature>
<dbReference type="UniPathway" id="UPA00138"/>
<dbReference type="PIRSF" id="PIRSF004532">
    <property type="entry name" value="GlpX"/>
    <property type="match status" value="1"/>
</dbReference>
<keyword evidence="4 9" id="KW-0479">Metal-binding</keyword>
<feature type="binding site" evidence="9">
    <location>
        <position position="113"/>
    </location>
    <ligand>
        <name>Mn(2+)</name>
        <dbReference type="ChEBI" id="CHEBI:29035"/>
        <label>2</label>
    </ligand>
</feature>
<reference evidence="12 13" key="1">
    <citation type="submission" date="2016-03" db="EMBL/GenBank/DDBJ databases">
        <title>Complete genome sequence of a soil Actinobacterium, Nocardioides dokdonensis FR1436.</title>
        <authorList>
            <person name="Kwon S.-K."/>
            <person name="Kim K."/>
            <person name="Kim J.F."/>
        </authorList>
    </citation>
    <scope>NUCLEOTIDE SEQUENCE [LARGE SCALE GENOMIC DNA]</scope>
    <source>
        <strain evidence="12 13">FR1436</strain>
    </source>
</reference>
<dbReference type="GO" id="GO:0030388">
    <property type="term" value="P:fructose 1,6-bisphosphate metabolic process"/>
    <property type="evidence" value="ECO:0007669"/>
    <property type="project" value="TreeGrafter"/>
</dbReference>
<comment type="catalytic activity">
    <reaction evidence="1">
        <text>beta-D-fructose 1,6-bisphosphate + H2O = beta-D-fructose 6-phosphate + phosphate</text>
        <dbReference type="Rhea" id="RHEA:11064"/>
        <dbReference type="ChEBI" id="CHEBI:15377"/>
        <dbReference type="ChEBI" id="CHEBI:32966"/>
        <dbReference type="ChEBI" id="CHEBI:43474"/>
        <dbReference type="ChEBI" id="CHEBI:57634"/>
        <dbReference type="EC" id="3.1.3.11"/>
    </reaction>
</comment>
<evidence type="ECO:0000256" key="4">
    <source>
        <dbReference type="ARBA" id="ARBA00022723"/>
    </source>
</evidence>
<organism evidence="12 13">
    <name type="scientific">Nocardioides dokdonensis FR1436</name>
    <dbReference type="NCBI Taxonomy" id="1300347"/>
    <lineage>
        <taxon>Bacteria</taxon>
        <taxon>Bacillati</taxon>
        <taxon>Actinomycetota</taxon>
        <taxon>Actinomycetes</taxon>
        <taxon>Propionibacteriales</taxon>
        <taxon>Nocardioidaceae</taxon>
        <taxon>Nocardioides</taxon>
    </lineage>
</organism>
<dbReference type="SUPFAM" id="SSF56655">
    <property type="entry name" value="Carbohydrate phosphatase"/>
    <property type="match status" value="1"/>
</dbReference>
<evidence type="ECO:0000256" key="2">
    <source>
        <dbReference type="ARBA" id="ARBA00004742"/>
    </source>
</evidence>
<evidence type="ECO:0000256" key="11">
    <source>
        <dbReference type="SAM" id="MobiDB-lite"/>
    </source>
</evidence>
<feature type="binding site" evidence="9">
    <location>
        <position position="82"/>
    </location>
    <ligand>
        <name>Mn(2+)</name>
        <dbReference type="ChEBI" id="CHEBI:29035"/>
        <label>1</label>
    </ligand>
</feature>
<dbReference type="NCBIfam" id="TIGR00330">
    <property type="entry name" value="glpX"/>
    <property type="match status" value="1"/>
</dbReference>
<evidence type="ECO:0000256" key="5">
    <source>
        <dbReference type="ARBA" id="ARBA00022801"/>
    </source>
</evidence>
<dbReference type="OrthoDB" id="9779353at2"/>
<accession>A0A1A9GJP3</accession>
<evidence type="ECO:0000256" key="10">
    <source>
        <dbReference type="PIRSR" id="PIRSR004532-2"/>
    </source>
</evidence>
<sequence length="350" mass="36379">MTSPSTQTSPTTSAPAGGLDVSPEAPDRNLALELVRVTEAAAMAAGRWVGRGDKNGADGVAVNAMRVLISTIGMNGTVVIGEGEKDNAPMLYNGEQVGDGTGPECDVAVDPIDGTTLTAKGMTNAVSVLAVSPRGSMYDPSAVFYMEKLVTGAEAADFVDIEAPVAHNIAAVAKAKGKRAEDVTVMLLDRPRHESLVADIRATGAMIKFISDGDVAGAIMAARPETGIDLLLGIGGTPEGIITACAMKCMGGTIQGKLWPQGDEETQKALDAGLDLGTVLTTDDLVTGDDCFFVATGITDGELLRGVRYSAGGVTTHSLVMRSRSGTIRQIQSEHQLHKLRSYSAVDFDR</sequence>
<dbReference type="FunFam" id="3.40.190.90:FF:000001">
    <property type="entry name" value="Fructose-1,6-bisphosphatase"/>
    <property type="match status" value="1"/>
</dbReference>
<dbReference type="GO" id="GO:0006094">
    <property type="term" value="P:gluconeogenesis"/>
    <property type="evidence" value="ECO:0007669"/>
    <property type="project" value="UniProtKB-UniPathway"/>
</dbReference>
<dbReference type="GO" id="GO:0006071">
    <property type="term" value="P:glycerol metabolic process"/>
    <property type="evidence" value="ECO:0007669"/>
    <property type="project" value="InterPro"/>
</dbReference>
<dbReference type="KEGG" id="ndk:I601_2060"/>
<protein>
    <recommendedName>
        <fullName evidence="8">Fructose-1,6-bisphosphatase</fullName>
    </recommendedName>
</protein>
<name>A0A1A9GJP3_9ACTN</name>
<keyword evidence="5 12" id="KW-0378">Hydrolase</keyword>
<comment type="cofactor">
    <cofactor evidence="9">
        <name>Mn(2+)</name>
        <dbReference type="ChEBI" id="CHEBI:29035"/>
    </cofactor>
</comment>
<feature type="binding site" evidence="9">
    <location>
        <position position="239"/>
    </location>
    <ligand>
        <name>Mn(2+)</name>
        <dbReference type="ChEBI" id="CHEBI:29035"/>
        <label>2</label>
    </ligand>
</feature>
<comment type="similarity">
    <text evidence="3 8">Belongs to the FBPase class 2 family.</text>
</comment>
<dbReference type="GO" id="GO:0046872">
    <property type="term" value="F:metal ion binding"/>
    <property type="evidence" value="ECO:0007669"/>
    <property type="project" value="UniProtKB-KW"/>
</dbReference>
<dbReference type="InterPro" id="IPR004464">
    <property type="entry name" value="FBPase_class-2/SBPase"/>
</dbReference>
<evidence type="ECO:0000256" key="1">
    <source>
        <dbReference type="ARBA" id="ARBA00001273"/>
    </source>
</evidence>
<evidence type="ECO:0000256" key="9">
    <source>
        <dbReference type="PIRSR" id="PIRSR004532-1"/>
    </source>
</evidence>
<evidence type="ECO:0000313" key="12">
    <source>
        <dbReference type="EMBL" id="ANH38488.1"/>
    </source>
</evidence>
<gene>
    <name evidence="12" type="primary">glpX_2</name>
    <name evidence="12" type="ORF">I601_2060</name>
</gene>
<dbReference type="CDD" id="cd01516">
    <property type="entry name" value="FBPase_glpX"/>
    <property type="match status" value="1"/>
</dbReference>
<dbReference type="EMBL" id="CP015079">
    <property type="protein sequence ID" value="ANH38488.1"/>
    <property type="molecule type" value="Genomic_DNA"/>
</dbReference>
<evidence type="ECO:0000256" key="6">
    <source>
        <dbReference type="ARBA" id="ARBA00023211"/>
    </source>
</evidence>